<dbReference type="SUPFAM" id="SSF56300">
    <property type="entry name" value="Metallo-dependent phosphatases"/>
    <property type="match status" value="1"/>
</dbReference>
<protein>
    <recommendedName>
        <fullName evidence="2">Calcineurin-like phosphoesterase domain-containing protein</fullName>
    </recommendedName>
</protein>
<sequence length="53" mass="6080">MKVLCVADLHLPAVRKGYLTFCQDLYCQWDCDTVVFMGDIIDWTAISFHVSNP</sequence>
<organism evidence="1">
    <name type="scientific">marine sediment metagenome</name>
    <dbReference type="NCBI Taxonomy" id="412755"/>
    <lineage>
        <taxon>unclassified sequences</taxon>
        <taxon>metagenomes</taxon>
        <taxon>ecological metagenomes</taxon>
    </lineage>
</organism>
<reference evidence="1" key="1">
    <citation type="journal article" date="2015" name="Nature">
        <title>Complex archaea that bridge the gap between prokaryotes and eukaryotes.</title>
        <authorList>
            <person name="Spang A."/>
            <person name="Saw J.H."/>
            <person name="Jorgensen S.L."/>
            <person name="Zaremba-Niedzwiedzka K."/>
            <person name="Martijn J."/>
            <person name="Lind A.E."/>
            <person name="van Eijk R."/>
            <person name="Schleper C."/>
            <person name="Guy L."/>
            <person name="Ettema T.J."/>
        </authorList>
    </citation>
    <scope>NUCLEOTIDE SEQUENCE</scope>
</reference>
<dbReference type="AlphaFoldDB" id="A0A0F9BQJ3"/>
<evidence type="ECO:0008006" key="2">
    <source>
        <dbReference type="Google" id="ProtNLM"/>
    </source>
</evidence>
<dbReference type="EMBL" id="LAZR01048054">
    <property type="protein sequence ID" value="KKK92799.1"/>
    <property type="molecule type" value="Genomic_DNA"/>
</dbReference>
<comment type="caution">
    <text evidence="1">The sequence shown here is derived from an EMBL/GenBank/DDBJ whole genome shotgun (WGS) entry which is preliminary data.</text>
</comment>
<evidence type="ECO:0000313" key="1">
    <source>
        <dbReference type="EMBL" id="KKK92799.1"/>
    </source>
</evidence>
<accession>A0A0F9BQJ3</accession>
<feature type="non-terminal residue" evidence="1">
    <location>
        <position position="53"/>
    </location>
</feature>
<proteinExistence type="predicted"/>
<gene>
    <name evidence="1" type="ORF">LCGC14_2699380</name>
</gene>
<dbReference type="InterPro" id="IPR029052">
    <property type="entry name" value="Metallo-depent_PP-like"/>
</dbReference>
<name>A0A0F9BQJ3_9ZZZZ</name>